<dbReference type="RefSeq" id="WP_031453692.1">
    <property type="nucleotide sequence ID" value="NZ_CAIJDO010000088.1"/>
</dbReference>
<evidence type="ECO:0000259" key="1">
    <source>
        <dbReference type="Pfam" id="PF21837"/>
    </source>
</evidence>
<evidence type="ECO:0000313" key="3">
    <source>
        <dbReference type="Proteomes" id="UP000556700"/>
    </source>
</evidence>
<keyword evidence="3" id="KW-1185">Reference proteome</keyword>
<comment type="caution">
    <text evidence="2">The sequence shown here is derived from an EMBL/GenBank/DDBJ whole genome shotgun (WGS) entry which is preliminary data.</text>
</comment>
<sequence>MIEKILKDYIKFIRSFEVLLKDKYQQDINPCLFSHTFFKRIDSIDGIEYHFHGSGCTAKKDGVIYEYDIIINQIKFSQWKFSEFIRTHPEYQNLNYSPDFVEYELYQLIEKGILEWDIIEGIPFGCVFKFYRVVEESFFD</sequence>
<proteinExistence type="predicted"/>
<evidence type="ECO:0000313" key="2">
    <source>
        <dbReference type="EMBL" id="CAD0002356.1"/>
    </source>
</evidence>
<accession>A0A6V6YSG6</accession>
<feature type="domain" description="DUF6896" evidence="1">
    <location>
        <begin position="2"/>
        <end position="117"/>
    </location>
</feature>
<reference evidence="2 3" key="1">
    <citation type="submission" date="2020-06" db="EMBL/GenBank/DDBJ databases">
        <authorList>
            <person name="Criscuolo A."/>
        </authorList>
    </citation>
    <scope>NUCLEOTIDE SEQUENCE [LARGE SCALE GENOMIC DNA]</scope>
    <source>
        <strain evidence="3">CIP 110025</strain>
    </source>
</reference>
<dbReference type="InterPro" id="IPR054191">
    <property type="entry name" value="DUF6896"/>
</dbReference>
<dbReference type="Proteomes" id="UP000556700">
    <property type="component" value="Unassembled WGS sequence"/>
</dbReference>
<gene>
    <name evidence="2" type="ORF">FLACHUCJ7_00936</name>
</gene>
<dbReference type="AlphaFoldDB" id="A0A6V6YSG6"/>
<organism evidence="2 3">
    <name type="scientific">Flavobacterium chungangense</name>
    <dbReference type="NCBI Taxonomy" id="554283"/>
    <lineage>
        <taxon>Bacteria</taxon>
        <taxon>Pseudomonadati</taxon>
        <taxon>Bacteroidota</taxon>
        <taxon>Flavobacteriia</taxon>
        <taxon>Flavobacteriales</taxon>
        <taxon>Flavobacteriaceae</taxon>
        <taxon>Flavobacterium</taxon>
    </lineage>
</organism>
<dbReference type="EMBL" id="CAIJDO010000088">
    <property type="protein sequence ID" value="CAD0002356.1"/>
    <property type="molecule type" value="Genomic_DNA"/>
</dbReference>
<name>A0A6V6YSG6_9FLAO</name>
<dbReference type="Pfam" id="PF21837">
    <property type="entry name" value="DUF6896"/>
    <property type="match status" value="1"/>
</dbReference>
<protein>
    <recommendedName>
        <fullName evidence="1">DUF6896 domain-containing protein</fullName>
    </recommendedName>
</protein>